<gene>
    <name evidence="1" type="ORF">MCHLO_05710</name>
</gene>
<keyword evidence="2" id="KW-1185">Reference proteome</keyword>
<sequence>MRVVPAGEDDFVAAGVAGSRMSLLQRLIVDGEEHPRTAAPLVHDFALKKKSFTQIRASAPKSREASPEWDCGVVIPDGKTVDVDRTDAEGRLAACGPKFLARTLDAATCASIPPTSPHLLRSSCMPQTRPSTTASGACLWTTTTGRRQGARSIRVRPSSNPGPQAHIVEGIPPFVSRSADQVWFSWWGGMQRQAPMSGGLLSC</sequence>
<evidence type="ECO:0000313" key="2">
    <source>
        <dbReference type="Proteomes" id="UP000815677"/>
    </source>
</evidence>
<dbReference type="Proteomes" id="UP000815677">
    <property type="component" value="Unassembled WGS sequence"/>
</dbReference>
<evidence type="ECO:0000313" key="1">
    <source>
        <dbReference type="EMBL" id="GAT48290.1"/>
    </source>
</evidence>
<proteinExistence type="predicted"/>
<protein>
    <submittedName>
        <fullName evidence="1">Uncharacterized protein</fullName>
    </submittedName>
</protein>
<dbReference type="EMBL" id="DF844436">
    <property type="protein sequence ID" value="GAT48290.1"/>
    <property type="molecule type" value="Genomic_DNA"/>
</dbReference>
<organism evidence="1 2">
    <name type="scientific">Mycena chlorophos</name>
    <name type="common">Agaric fungus</name>
    <name type="synonym">Agaricus chlorophos</name>
    <dbReference type="NCBI Taxonomy" id="658473"/>
    <lineage>
        <taxon>Eukaryota</taxon>
        <taxon>Fungi</taxon>
        <taxon>Dikarya</taxon>
        <taxon>Basidiomycota</taxon>
        <taxon>Agaricomycotina</taxon>
        <taxon>Agaricomycetes</taxon>
        <taxon>Agaricomycetidae</taxon>
        <taxon>Agaricales</taxon>
        <taxon>Marasmiineae</taxon>
        <taxon>Mycenaceae</taxon>
        <taxon>Mycena</taxon>
    </lineage>
</organism>
<name>A0ABQ0LAX0_MYCCL</name>
<reference evidence="1" key="1">
    <citation type="submission" date="2014-09" db="EMBL/GenBank/DDBJ databases">
        <title>Genome sequence of the luminous mushroom Mycena chlorophos for searching fungal bioluminescence genes.</title>
        <authorList>
            <person name="Tanaka Y."/>
            <person name="Kasuga D."/>
            <person name="Oba Y."/>
            <person name="Hase S."/>
            <person name="Sato K."/>
            <person name="Oba Y."/>
            <person name="Sakakibara Y."/>
        </authorList>
    </citation>
    <scope>NUCLEOTIDE SEQUENCE</scope>
</reference>
<accession>A0ABQ0LAX0</accession>